<dbReference type="PANTHER" id="PTHR42980:SF1">
    <property type="entry name" value="2-OXOISOVALERATE DEHYDROGENASE SUBUNIT BETA, MITOCHONDRIAL"/>
    <property type="match status" value="1"/>
</dbReference>
<dbReference type="InterPro" id="IPR001017">
    <property type="entry name" value="DH_E1"/>
</dbReference>
<feature type="domain" description="Transketolase-like pyrimidine-binding" evidence="6">
    <location>
        <begin position="395"/>
        <end position="576"/>
    </location>
</feature>
<evidence type="ECO:0000256" key="5">
    <source>
        <dbReference type="ARBA" id="ARBA00023052"/>
    </source>
</evidence>
<sequence length="745" mass="81883">MRKSLPYEMPVWLIGFIDEIKSHSAVASPKKTSRLTRAVWWQLFESQLSSRLLDLRSRLLQAQGESFYTIGSAGHEGNVVLGRLLSLQDMVFLHYRSGALFIERSRHLAGQTPLYDLLASFVASRECSISGGRHKVLGSKALNIPPQTSTIASHLPKAVGAAFALGLKQRQGQSNDDIVMASFGDASLNHASAQCAFNSAAWTSYQHLVMPILFVCEDNGLGISTPTPAGWVAQFAAQHPQLRYFSTDACDLEGCFFTVQAAIDYVRITRKPAFLHLKMVRLFGHAGADAQTAYLSATQIAAQVEHDPLRATAQSLISYGFATPAELIQYASELDKRIAGIANEVINTPKLTSVDSIAASLTVSSCHYKAAKDALSDIAFEQSISRSAGRLTMPQHMGKLLNWVLHEQLLQYPELVVFGEDVAKKGGVYGITQHLQKEFGVHRVFNTLLDEQSILGLAIGLSQQGFVPVAEIQFLAYVHNAEDQIRGEAATLSFFSNGQFANPMVIRIAGLGYQKGFGGHFHNDNSLAVFRDIPGLIVLCPSNPADAVLLFRQAVKLAYEERRVVIFLEPIALYNTRDLHQAGDNRWLSLYPSAQSRLPQFGEPNVTGDGDELAIISYANGTYLSLQAQLELEQQGYRVRVLDLRYLVPLQCDQIVSALGPCKRVLIVDECRQRGSLSEELFTLLHESRDRFFSIGRVCGVDCFIPLGAAAYQLLPSKADIIAAALSLLEAKQPTKDTKLWDIAV</sequence>
<evidence type="ECO:0000256" key="4">
    <source>
        <dbReference type="ARBA" id="ARBA00023002"/>
    </source>
</evidence>
<dbReference type="Pfam" id="PF02780">
    <property type="entry name" value="Transketolase_C"/>
    <property type="match status" value="1"/>
</dbReference>
<reference evidence="8" key="1">
    <citation type="journal article" date="2019" name="Int. J. Syst. Evol. Microbiol.">
        <title>The Global Catalogue of Microorganisms (GCM) 10K type strain sequencing project: providing services to taxonomists for standard genome sequencing and annotation.</title>
        <authorList>
            <consortium name="The Broad Institute Genomics Platform"/>
            <consortium name="The Broad Institute Genome Sequencing Center for Infectious Disease"/>
            <person name="Wu L."/>
            <person name="Ma J."/>
        </authorList>
    </citation>
    <scope>NUCLEOTIDE SEQUENCE [LARGE SCALE GENOMIC DNA]</scope>
    <source>
        <strain evidence="8">KCTC 42730</strain>
    </source>
</reference>
<keyword evidence="8" id="KW-1185">Reference proteome</keyword>
<accession>A0ABV7CK01</accession>
<protein>
    <recommendedName>
        <fullName evidence="3">3-methyl-2-oxobutanoate dehydrogenase (2-methylpropanoyl-transferring)</fullName>
        <ecNumber evidence="3">1.2.4.4</ecNumber>
    </recommendedName>
</protein>
<dbReference type="Gene3D" id="3.40.50.970">
    <property type="match status" value="2"/>
</dbReference>
<dbReference type="SUPFAM" id="SSF52518">
    <property type="entry name" value="Thiamin diphosphate-binding fold (THDP-binding)"/>
    <property type="match status" value="2"/>
</dbReference>
<dbReference type="PANTHER" id="PTHR42980">
    <property type="entry name" value="2-OXOISOVALERATE DEHYDROGENASE SUBUNIT BETA-RELATED"/>
    <property type="match status" value="1"/>
</dbReference>
<comment type="caution">
    <text evidence="7">The sequence shown here is derived from an EMBL/GenBank/DDBJ whole genome shotgun (WGS) entry which is preliminary data.</text>
</comment>
<name>A0ABV7CK01_9GAMM</name>
<organism evidence="7 8">
    <name type="scientific">Pseudoalteromonas fenneropenaei</name>
    <dbReference type="NCBI Taxonomy" id="1737459"/>
    <lineage>
        <taxon>Bacteria</taxon>
        <taxon>Pseudomonadati</taxon>
        <taxon>Pseudomonadota</taxon>
        <taxon>Gammaproteobacteria</taxon>
        <taxon>Alteromonadales</taxon>
        <taxon>Pseudoalteromonadaceae</taxon>
        <taxon>Pseudoalteromonas</taxon>
    </lineage>
</organism>
<evidence type="ECO:0000259" key="6">
    <source>
        <dbReference type="SMART" id="SM00861"/>
    </source>
</evidence>
<dbReference type="RefSeq" id="WP_377123748.1">
    <property type="nucleotide sequence ID" value="NZ_JBHRSD010000015.1"/>
</dbReference>
<dbReference type="InterPro" id="IPR005475">
    <property type="entry name" value="Transketolase-like_Pyr-bd"/>
</dbReference>
<dbReference type="Proteomes" id="UP001595453">
    <property type="component" value="Unassembled WGS sequence"/>
</dbReference>
<dbReference type="SUPFAM" id="SSF52922">
    <property type="entry name" value="TK C-terminal domain-like"/>
    <property type="match status" value="1"/>
</dbReference>
<dbReference type="Gene3D" id="3.40.50.920">
    <property type="match status" value="1"/>
</dbReference>
<dbReference type="SMART" id="SM00861">
    <property type="entry name" value="Transket_pyr"/>
    <property type="match status" value="1"/>
</dbReference>
<dbReference type="Pfam" id="PF00676">
    <property type="entry name" value="E1_dh"/>
    <property type="match status" value="1"/>
</dbReference>
<dbReference type="EC" id="1.2.4.4" evidence="3"/>
<evidence type="ECO:0000256" key="2">
    <source>
        <dbReference type="ARBA" id="ARBA00003906"/>
    </source>
</evidence>
<evidence type="ECO:0000256" key="1">
    <source>
        <dbReference type="ARBA" id="ARBA00001964"/>
    </source>
</evidence>
<dbReference type="InterPro" id="IPR029061">
    <property type="entry name" value="THDP-binding"/>
</dbReference>
<keyword evidence="5" id="KW-0786">Thiamine pyrophosphate</keyword>
<keyword evidence="4" id="KW-0560">Oxidoreductase</keyword>
<dbReference type="EMBL" id="JBHRSD010000015">
    <property type="protein sequence ID" value="MFC3032843.1"/>
    <property type="molecule type" value="Genomic_DNA"/>
</dbReference>
<comment type="cofactor">
    <cofactor evidence="1">
        <name>thiamine diphosphate</name>
        <dbReference type="ChEBI" id="CHEBI:58937"/>
    </cofactor>
</comment>
<proteinExistence type="predicted"/>
<gene>
    <name evidence="7" type="ORF">ACFOEE_09960</name>
</gene>
<dbReference type="Pfam" id="PF02779">
    <property type="entry name" value="Transket_pyr"/>
    <property type="match status" value="1"/>
</dbReference>
<evidence type="ECO:0000313" key="7">
    <source>
        <dbReference type="EMBL" id="MFC3032843.1"/>
    </source>
</evidence>
<evidence type="ECO:0000256" key="3">
    <source>
        <dbReference type="ARBA" id="ARBA00012277"/>
    </source>
</evidence>
<comment type="function">
    <text evidence="2">E1 component of the 2-oxoglutarate dehydrogenase (OGDH) complex which catalyzes the decarboxylation of 2-oxoglutarate, the first step in the conversion of 2-oxoglutarate to succinyl-CoA and CO(2).</text>
</comment>
<dbReference type="InterPro" id="IPR009014">
    <property type="entry name" value="Transketo_C/PFOR_II"/>
</dbReference>
<evidence type="ECO:0000313" key="8">
    <source>
        <dbReference type="Proteomes" id="UP001595453"/>
    </source>
</evidence>
<dbReference type="InterPro" id="IPR033248">
    <property type="entry name" value="Transketolase_C"/>
</dbReference>